<proteinExistence type="predicted"/>
<dbReference type="InterPro" id="IPR056632">
    <property type="entry name" value="DUF7730"/>
</dbReference>
<dbReference type="PANTHER" id="PTHR38790:SF4">
    <property type="entry name" value="2EXR DOMAIN-CONTAINING PROTEIN"/>
    <property type="match status" value="1"/>
</dbReference>
<gene>
    <name evidence="3" type="ORF">FTOL_09617</name>
</gene>
<dbReference type="Pfam" id="PF24864">
    <property type="entry name" value="DUF7730"/>
    <property type="match status" value="1"/>
</dbReference>
<evidence type="ECO:0000259" key="2">
    <source>
        <dbReference type="Pfam" id="PF24864"/>
    </source>
</evidence>
<organism evidence="3 4">
    <name type="scientific">Fusarium torulosum</name>
    <dbReference type="NCBI Taxonomy" id="33205"/>
    <lineage>
        <taxon>Eukaryota</taxon>
        <taxon>Fungi</taxon>
        <taxon>Dikarya</taxon>
        <taxon>Ascomycota</taxon>
        <taxon>Pezizomycotina</taxon>
        <taxon>Sordariomycetes</taxon>
        <taxon>Hypocreomycetidae</taxon>
        <taxon>Hypocreales</taxon>
        <taxon>Nectriaceae</taxon>
        <taxon>Fusarium</taxon>
    </lineage>
</organism>
<name>A0AAE8MEN5_9HYPO</name>
<sequence>MSSSSEDGGDLSSELDFAFRPAEQSGQQENSLFFTKLNYDIRAQIYREVFGSNRIHIIASVIKMRGTFQRRWTHAICEEPEFCEPWDPCYPYAFDGGSPYTIEVNCLDIKFLRTCKRALKEGMDVLHQSNTFVFGQPLEYINFMQIFHTPITSAHFGYRSIGWERAVPQLDLLTWALDVWARPAKIKLSVYSDNMKSSEDGSRTMTPKALERFLSIEFSKVTIKLPFMYEEIRELAEKSGSHISFDFDPGSSEGHSLFDTEVEGQEGSRNGPEPASGNGPQSV</sequence>
<evidence type="ECO:0000256" key="1">
    <source>
        <dbReference type="SAM" id="MobiDB-lite"/>
    </source>
</evidence>
<evidence type="ECO:0000313" key="4">
    <source>
        <dbReference type="Proteomes" id="UP001187734"/>
    </source>
</evidence>
<dbReference type="EMBL" id="ONZP01000348">
    <property type="protein sequence ID" value="SPJ82212.1"/>
    <property type="molecule type" value="Genomic_DNA"/>
</dbReference>
<keyword evidence="4" id="KW-1185">Reference proteome</keyword>
<protein>
    <recommendedName>
        <fullName evidence="2">DUF7730 domain-containing protein</fullName>
    </recommendedName>
</protein>
<dbReference type="PANTHER" id="PTHR38790">
    <property type="entry name" value="2EXR DOMAIN-CONTAINING PROTEIN-RELATED"/>
    <property type="match status" value="1"/>
</dbReference>
<dbReference type="AlphaFoldDB" id="A0AAE8MEN5"/>
<evidence type="ECO:0000313" key="3">
    <source>
        <dbReference type="EMBL" id="SPJ82212.1"/>
    </source>
</evidence>
<comment type="caution">
    <text evidence="3">The sequence shown here is derived from an EMBL/GenBank/DDBJ whole genome shotgun (WGS) entry which is preliminary data.</text>
</comment>
<reference evidence="3" key="1">
    <citation type="submission" date="2018-03" db="EMBL/GenBank/DDBJ databases">
        <authorList>
            <person name="Guldener U."/>
        </authorList>
    </citation>
    <scope>NUCLEOTIDE SEQUENCE</scope>
</reference>
<dbReference type="Proteomes" id="UP001187734">
    <property type="component" value="Unassembled WGS sequence"/>
</dbReference>
<feature type="domain" description="DUF7730" evidence="2">
    <location>
        <begin position="27"/>
        <end position="136"/>
    </location>
</feature>
<accession>A0AAE8MEN5</accession>
<feature type="region of interest" description="Disordered" evidence="1">
    <location>
        <begin position="244"/>
        <end position="283"/>
    </location>
</feature>